<dbReference type="EMBL" id="NAJL01000015">
    <property type="protein sequence ID" value="TKA29191.1"/>
    <property type="molecule type" value="Genomic_DNA"/>
</dbReference>
<feature type="compositionally biased region" description="Low complexity" evidence="1">
    <location>
        <begin position="155"/>
        <end position="172"/>
    </location>
</feature>
<reference evidence="2 3" key="1">
    <citation type="submission" date="2017-03" db="EMBL/GenBank/DDBJ databases">
        <title>Genomes of endolithic fungi from Antarctica.</title>
        <authorList>
            <person name="Coleine C."/>
            <person name="Masonjones S."/>
            <person name="Stajich J.E."/>
        </authorList>
    </citation>
    <scope>NUCLEOTIDE SEQUENCE [LARGE SCALE GENOMIC DNA]</scope>
    <source>
        <strain evidence="2 3">CCFEE 6315</strain>
    </source>
</reference>
<feature type="compositionally biased region" description="Basic and acidic residues" evidence="1">
    <location>
        <begin position="267"/>
        <end position="279"/>
    </location>
</feature>
<organism evidence="2 3">
    <name type="scientific">Salinomyces thailandicus</name>
    <dbReference type="NCBI Taxonomy" id="706561"/>
    <lineage>
        <taxon>Eukaryota</taxon>
        <taxon>Fungi</taxon>
        <taxon>Dikarya</taxon>
        <taxon>Ascomycota</taxon>
        <taxon>Pezizomycotina</taxon>
        <taxon>Dothideomycetes</taxon>
        <taxon>Dothideomycetidae</taxon>
        <taxon>Mycosphaerellales</taxon>
        <taxon>Teratosphaeriaceae</taxon>
        <taxon>Salinomyces</taxon>
    </lineage>
</organism>
<sequence>MAVFRRRNGVHFVNPFEADRTNTPTSRRSSSPPVSPRTTTNADPSPDDEDDADRLLHAVAGSNNNGGEDDSDDDSHSNNNNGGNENDNGNSEDSDSESSESHEDSDDAADSDDSDANSDSSMLSNIVVAPRPPGAVPRPATGPRRTRVLGPDTGGPPTSSRSRSSSVPTEVPTEVDTEIAGYTRNQHEWQAADLAALRRDRYEAEQVRELYNAANGLNPTDAEMRDADMTDAEPYREYDEEVVYEDDRMDVVDIYRMYVSEPEPVYDEDRRADDSGQVRDEDEDSDDEYLPRDPLR</sequence>
<gene>
    <name evidence="2" type="ORF">B0A50_03701</name>
</gene>
<feature type="region of interest" description="Disordered" evidence="1">
    <location>
        <begin position="1"/>
        <end position="173"/>
    </location>
</feature>
<feature type="region of interest" description="Disordered" evidence="1">
    <location>
        <begin position="259"/>
        <end position="296"/>
    </location>
</feature>
<feature type="compositionally biased region" description="Low complexity" evidence="1">
    <location>
        <begin position="21"/>
        <end position="44"/>
    </location>
</feature>
<evidence type="ECO:0000313" key="3">
    <source>
        <dbReference type="Proteomes" id="UP000308549"/>
    </source>
</evidence>
<keyword evidence="3" id="KW-1185">Reference proteome</keyword>
<dbReference type="AlphaFoldDB" id="A0A4U0U2H7"/>
<comment type="caution">
    <text evidence="2">The sequence shown here is derived from an EMBL/GenBank/DDBJ whole genome shotgun (WGS) entry which is preliminary data.</text>
</comment>
<proteinExistence type="predicted"/>
<feature type="compositionally biased region" description="Acidic residues" evidence="1">
    <location>
        <begin position="90"/>
        <end position="116"/>
    </location>
</feature>
<feature type="compositionally biased region" description="Basic and acidic residues" evidence="1">
    <location>
        <begin position="222"/>
        <end position="236"/>
    </location>
</feature>
<feature type="region of interest" description="Disordered" evidence="1">
    <location>
        <begin position="213"/>
        <end position="236"/>
    </location>
</feature>
<dbReference type="Proteomes" id="UP000308549">
    <property type="component" value="Unassembled WGS sequence"/>
</dbReference>
<accession>A0A4U0U2H7</accession>
<protein>
    <submittedName>
        <fullName evidence="2">Uncharacterized protein</fullName>
    </submittedName>
</protein>
<evidence type="ECO:0000313" key="2">
    <source>
        <dbReference type="EMBL" id="TKA29191.1"/>
    </source>
</evidence>
<feature type="compositionally biased region" description="Low complexity" evidence="1">
    <location>
        <begin position="77"/>
        <end position="89"/>
    </location>
</feature>
<evidence type="ECO:0000256" key="1">
    <source>
        <dbReference type="SAM" id="MobiDB-lite"/>
    </source>
</evidence>
<name>A0A4U0U2H7_9PEZI</name>